<feature type="chain" id="PRO_5028409732" evidence="3">
    <location>
        <begin position="24"/>
        <end position="309"/>
    </location>
</feature>
<evidence type="ECO:0000259" key="4">
    <source>
        <dbReference type="Pfam" id="PF07859"/>
    </source>
</evidence>
<feature type="domain" description="Alpha/beta hydrolase fold-3" evidence="4">
    <location>
        <begin position="71"/>
        <end position="270"/>
    </location>
</feature>
<dbReference type="InterPro" id="IPR029058">
    <property type="entry name" value="AB_hydrolase_fold"/>
</dbReference>
<dbReference type="Gene3D" id="3.40.50.1820">
    <property type="entry name" value="alpha/beta hydrolase"/>
    <property type="match status" value="1"/>
</dbReference>
<organism evidence="5">
    <name type="scientific">Schlesneria paludicola</name>
    <dbReference type="NCBI Taxonomy" id="360056"/>
    <lineage>
        <taxon>Bacteria</taxon>
        <taxon>Pseudomonadati</taxon>
        <taxon>Planctomycetota</taxon>
        <taxon>Planctomycetia</taxon>
        <taxon>Planctomycetales</taxon>
        <taxon>Planctomycetaceae</taxon>
        <taxon>Schlesneria</taxon>
    </lineage>
</organism>
<reference evidence="5" key="1">
    <citation type="journal article" date="2020" name="mSystems">
        <title>Genome- and Community-Level Interaction Insights into Carbon Utilization and Element Cycling Functions of Hydrothermarchaeota in Hydrothermal Sediment.</title>
        <authorList>
            <person name="Zhou Z."/>
            <person name="Liu Y."/>
            <person name="Xu W."/>
            <person name="Pan J."/>
            <person name="Luo Z.H."/>
            <person name="Li M."/>
        </authorList>
    </citation>
    <scope>NUCLEOTIDE SEQUENCE [LARGE SCALE GENOMIC DNA]</scope>
    <source>
        <strain evidence="5">SpSt-339</strain>
    </source>
</reference>
<accession>A0A7C2NWY7</accession>
<comment type="similarity">
    <text evidence="1">Belongs to the 'GDXG' lipolytic enzyme family.</text>
</comment>
<protein>
    <submittedName>
        <fullName evidence="5">Alpha/beta hydrolase</fullName>
    </submittedName>
</protein>
<dbReference type="InterPro" id="IPR050300">
    <property type="entry name" value="GDXG_lipolytic_enzyme"/>
</dbReference>
<dbReference type="PANTHER" id="PTHR48081">
    <property type="entry name" value="AB HYDROLASE SUPERFAMILY PROTEIN C4A8.06C"/>
    <property type="match status" value="1"/>
</dbReference>
<dbReference type="AlphaFoldDB" id="A0A7C2NWY7"/>
<dbReference type="GO" id="GO:0004806">
    <property type="term" value="F:triacylglycerol lipase activity"/>
    <property type="evidence" value="ECO:0007669"/>
    <property type="project" value="TreeGrafter"/>
</dbReference>
<keyword evidence="3" id="KW-0732">Signal</keyword>
<evidence type="ECO:0000256" key="1">
    <source>
        <dbReference type="ARBA" id="ARBA00010515"/>
    </source>
</evidence>
<keyword evidence="2 5" id="KW-0378">Hydrolase</keyword>
<dbReference type="SUPFAM" id="SSF53474">
    <property type="entry name" value="alpha/beta-Hydrolases"/>
    <property type="match status" value="1"/>
</dbReference>
<feature type="signal peptide" evidence="3">
    <location>
        <begin position="1"/>
        <end position="23"/>
    </location>
</feature>
<dbReference type="PANTHER" id="PTHR48081:SF30">
    <property type="entry name" value="ACETYL-HYDROLASE LIPR-RELATED"/>
    <property type="match status" value="1"/>
</dbReference>
<proteinExistence type="inferred from homology"/>
<evidence type="ECO:0000313" key="5">
    <source>
        <dbReference type="EMBL" id="HEN15470.1"/>
    </source>
</evidence>
<gene>
    <name evidence="5" type="ORF">ENQ76_08395</name>
</gene>
<comment type="caution">
    <text evidence="5">The sequence shown here is derived from an EMBL/GenBank/DDBJ whole genome shotgun (WGS) entry which is preliminary data.</text>
</comment>
<dbReference type="EMBL" id="DSOK01000244">
    <property type="protein sequence ID" value="HEN15470.1"/>
    <property type="molecule type" value="Genomic_DNA"/>
</dbReference>
<sequence length="309" mass="33433">MRTVVLTCLMSMSGLTAFGTALAQEPKSARNYPPEFADAKAHVYKTVGDVKLSLYVFAPEGHAATDHRPAIVFFFGGGWRNGSPTQFEHQCRYLASRGMVAITADYRVSSRHDVKAVDCVRDAKSAIRWVRGHAAELGVDPDKIVASGGSAGGHIAACTATLQEFDEESEDRAISSAPNALVLFNPAVSFGPSASSRTELSAEQFAERTGVDPLRISPAHHVRPNLPPTLILIGTNDFLIAGNREFTDKMKAAGNRCELDLYADQSHGFFNYGRGGNEFFRKTLTSADHFLASLGYVQGPPTVETFFGK</sequence>
<name>A0A7C2NWY7_9PLAN</name>
<evidence type="ECO:0000256" key="2">
    <source>
        <dbReference type="ARBA" id="ARBA00022801"/>
    </source>
</evidence>
<dbReference type="InterPro" id="IPR013094">
    <property type="entry name" value="AB_hydrolase_3"/>
</dbReference>
<dbReference type="Pfam" id="PF07859">
    <property type="entry name" value="Abhydrolase_3"/>
    <property type="match status" value="1"/>
</dbReference>
<evidence type="ECO:0000256" key="3">
    <source>
        <dbReference type="SAM" id="SignalP"/>
    </source>
</evidence>